<evidence type="ECO:0000313" key="10">
    <source>
        <dbReference type="Proteomes" id="UP001652621"/>
    </source>
</evidence>
<dbReference type="SMART" id="SM00485">
    <property type="entry name" value="XPGN"/>
    <property type="match status" value="1"/>
</dbReference>
<evidence type="ECO:0000256" key="4">
    <source>
        <dbReference type="ARBA" id="ARBA00022801"/>
    </source>
</evidence>
<dbReference type="InterPro" id="IPR008918">
    <property type="entry name" value="HhH2"/>
</dbReference>
<evidence type="ECO:0000256" key="6">
    <source>
        <dbReference type="ARBA" id="ARBA00023242"/>
    </source>
</evidence>
<proteinExistence type="predicted"/>
<protein>
    <submittedName>
        <fullName evidence="11">Flap endonuclease GEN</fullName>
    </submittedName>
</protein>
<keyword evidence="5" id="KW-0460">Magnesium</keyword>
<dbReference type="SUPFAM" id="SSF88723">
    <property type="entry name" value="PIN domain-like"/>
    <property type="match status" value="1"/>
</dbReference>
<dbReference type="Gene3D" id="1.10.150.20">
    <property type="entry name" value="5' to 3' exonuclease, C-terminal subdomain"/>
    <property type="match status" value="1"/>
</dbReference>
<feature type="compositionally biased region" description="Polar residues" evidence="7">
    <location>
        <begin position="107"/>
        <end position="116"/>
    </location>
</feature>
<dbReference type="Pfam" id="PF00752">
    <property type="entry name" value="XPG_N"/>
    <property type="match status" value="1"/>
</dbReference>
<evidence type="ECO:0000313" key="11">
    <source>
        <dbReference type="RefSeq" id="XP_058981968.1"/>
    </source>
</evidence>
<dbReference type="Pfam" id="PF00867">
    <property type="entry name" value="XPG_I"/>
    <property type="match status" value="1"/>
</dbReference>
<dbReference type="CDD" id="cd09869">
    <property type="entry name" value="PIN_GEN1"/>
    <property type="match status" value="1"/>
</dbReference>
<keyword evidence="10" id="KW-1185">Reference proteome</keyword>
<organism evidence="10 11">
    <name type="scientific">Musca domestica</name>
    <name type="common">House fly</name>
    <dbReference type="NCBI Taxonomy" id="7370"/>
    <lineage>
        <taxon>Eukaryota</taxon>
        <taxon>Metazoa</taxon>
        <taxon>Ecdysozoa</taxon>
        <taxon>Arthropoda</taxon>
        <taxon>Hexapoda</taxon>
        <taxon>Insecta</taxon>
        <taxon>Pterygota</taxon>
        <taxon>Neoptera</taxon>
        <taxon>Endopterygota</taxon>
        <taxon>Diptera</taxon>
        <taxon>Brachycera</taxon>
        <taxon>Muscomorpha</taxon>
        <taxon>Muscoidea</taxon>
        <taxon>Muscidae</taxon>
        <taxon>Musca</taxon>
    </lineage>
</organism>
<comment type="cofactor">
    <cofactor evidence="1">
        <name>Mg(2+)</name>
        <dbReference type="ChEBI" id="CHEBI:18420"/>
    </cofactor>
</comment>
<dbReference type="PRINTS" id="PR00853">
    <property type="entry name" value="XPGRADSUPER"/>
</dbReference>
<dbReference type="GO" id="GO:0004519">
    <property type="term" value="F:endonuclease activity"/>
    <property type="evidence" value="ECO:0007669"/>
    <property type="project" value="UniProtKB-KW"/>
</dbReference>
<keyword evidence="3" id="KW-0479">Metal-binding</keyword>
<dbReference type="RefSeq" id="XP_058981968.1">
    <property type="nucleotide sequence ID" value="XM_059125985.1"/>
</dbReference>
<feature type="region of interest" description="Disordered" evidence="7">
    <location>
        <begin position="92"/>
        <end position="121"/>
    </location>
</feature>
<dbReference type="InterPro" id="IPR036279">
    <property type="entry name" value="5-3_exonuclease_C_sf"/>
</dbReference>
<accession>A0ABM3V8D6</accession>
<sequence length="798" mass="90232">MGVKDLWTVLTPHAERKPISELRGKIVAIDLAGWVCESLNVVDYFVHPRHHLKNLFFRTCYLIWEEVTPVFVLEGTAPKLKSQVMEKRNEIQFRGVRPKDKPPPSQQPVNSQTSNKGGEKGRSRFNMVLKQCENLLTSMGIQCVQGPGEAEAYCAFLNQKGLVDGVISQDSDCFAYGAVRVYRNFSVSSQGALAAQGGAVDIYDMRQICSKMDFGQNKVIVMALLCGCDYCPDGIGGIGRDSVVKLFNKYKNDEILNKIRCWRYEDSKYSALEMKVDDKSICANCGHMGRTQSHSKSGCGICRTNRGCNESLWKEERLSIKAELILRKKALSDPSFPSEAIIEEFLRQPKEIPKLDLRWRQPNMVKFIKQVGHLLQWKEVYCFQKFFPILTRWQVMNATRLKEMPTAVVYVAPKEIVKKRVVKGIPSLEIIWQDEKGIFNGLVPESQLQEVESENPKGISDLWTTVEPTSLMETAFPEVVDAFLKSKEKPKKAAKKPRNKAKHLDSLDNLDDLMKATDEVAKTIKPKRQAKAKSATKLGLQPIDKYFKQANDKNQTPLKKEKLLMQNNQSSTPLTKDVPSDLESDEDIDQNAFNLSDIVNGIVAKGHDPFALTHHEGRQLQYETMPQDISLLLNDFDNSSFQLNSSRVQTKLSIDDLDVLCEKRVLSTSFQNSTNAEAKRRSLDDSFDILVKIGSNRVEKIKDLKISTESLLDLPTKPLNVVDRFKQKQRISLNFNTNNSSIIENDIGDSNGVSYFFNSSFQTDNEDVFEKLMETSLAKCDVGDQDSLDEGEFVLLSD</sequence>
<feature type="compositionally biased region" description="Basic and acidic residues" evidence="7">
    <location>
        <begin position="92"/>
        <end position="102"/>
    </location>
</feature>
<feature type="compositionally biased region" description="Polar residues" evidence="7">
    <location>
        <begin position="565"/>
        <end position="574"/>
    </location>
</feature>
<feature type="region of interest" description="Disordered" evidence="7">
    <location>
        <begin position="564"/>
        <end position="583"/>
    </location>
</feature>
<evidence type="ECO:0000256" key="5">
    <source>
        <dbReference type="ARBA" id="ARBA00022842"/>
    </source>
</evidence>
<feature type="domain" description="XPG-I" evidence="8">
    <location>
        <begin position="137"/>
        <end position="214"/>
    </location>
</feature>
<keyword evidence="2" id="KW-0540">Nuclease</keyword>
<dbReference type="GeneID" id="101889156"/>
<dbReference type="Gene3D" id="3.40.50.1010">
    <property type="entry name" value="5'-nuclease"/>
    <property type="match status" value="1"/>
</dbReference>
<evidence type="ECO:0000256" key="7">
    <source>
        <dbReference type="SAM" id="MobiDB-lite"/>
    </source>
</evidence>
<keyword evidence="6" id="KW-0539">Nucleus</keyword>
<feature type="domain" description="XPG N-terminal" evidence="9">
    <location>
        <begin position="1"/>
        <end position="95"/>
    </location>
</feature>
<dbReference type="InterPro" id="IPR041012">
    <property type="entry name" value="GEN_chromo"/>
</dbReference>
<dbReference type="InterPro" id="IPR006084">
    <property type="entry name" value="XPG/Rad2"/>
</dbReference>
<dbReference type="InterPro" id="IPR029060">
    <property type="entry name" value="PIN-like_dom_sf"/>
</dbReference>
<dbReference type="SUPFAM" id="SSF47807">
    <property type="entry name" value="5' to 3' exonuclease, C-terminal subdomain"/>
    <property type="match status" value="1"/>
</dbReference>
<keyword evidence="11" id="KW-0255">Endonuclease</keyword>
<evidence type="ECO:0000256" key="3">
    <source>
        <dbReference type="ARBA" id="ARBA00022723"/>
    </source>
</evidence>
<evidence type="ECO:0000256" key="1">
    <source>
        <dbReference type="ARBA" id="ARBA00001946"/>
    </source>
</evidence>
<dbReference type="InterPro" id="IPR006086">
    <property type="entry name" value="XPG-I_dom"/>
</dbReference>
<keyword evidence="4" id="KW-0378">Hydrolase</keyword>
<dbReference type="InterPro" id="IPR006085">
    <property type="entry name" value="XPG_DNA_repair_N"/>
</dbReference>
<dbReference type="Pfam" id="PF18704">
    <property type="entry name" value="Chromo_2"/>
    <property type="match status" value="1"/>
</dbReference>
<name>A0ABM3V8D6_MUSDO</name>
<evidence type="ECO:0000259" key="9">
    <source>
        <dbReference type="SMART" id="SM00485"/>
    </source>
</evidence>
<dbReference type="Proteomes" id="UP001652621">
    <property type="component" value="Unplaced"/>
</dbReference>
<evidence type="ECO:0000259" key="8">
    <source>
        <dbReference type="SMART" id="SM00484"/>
    </source>
</evidence>
<gene>
    <name evidence="11" type="primary">LOC101889156</name>
</gene>
<dbReference type="SMART" id="SM00279">
    <property type="entry name" value="HhH2"/>
    <property type="match status" value="1"/>
</dbReference>
<reference evidence="11" key="1">
    <citation type="submission" date="2025-08" db="UniProtKB">
        <authorList>
            <consortium name="RefSeq"/>
        </authorList>
    </citation>
    <scope>IDENTIFICATION</scope>
    <source>
        <strain evidence="11">Aabys</strain>
        <tissue evidence="11">Whole body</tissue>
    </source>
</reference>
<dbReference type="SMART" id="SM00484">
    <property type="entry name" value="XPGI"/>
    <property type="match status" value="1"/>
</dbReference>
<dbReference type="PANTHER" id="PTHR11081:SF70">
    <property type="entry name" value="FLAP ENDONUCLEASE GEN HOMOLOG 1"/>
    <property type="match status" value="1"/>
</dbReference>
<evidence type="ECO:0000256" key="2">
    <source>
        <dbReference type="ARBA" id="ARBA00022722"/>
    </source>
</evidence>
<dbReference type="CDD" id="cd09905">
    <property type="entry name" value="H3TH_GEN1"/>
    <property type="match status" value="1"/>
</dbReference>
<dbReference type="PANTHER" id="PTHR11081">
    <property type="entry name" value="FLAP ENDONUCLEASE FAMILY MEMBER"/>
    <property type="match status" value="1"/>
</dbReference>